<name>A0AAW9TYB0_RHIML</name>
<dbReference type="RefSeq" id="WP_010969659.1">
    <property type="nucleotide sequence ID" value="NZ_BJNJ01000034.1"/>
</dbReference>
<dbReference type="InterPro" id="IPR031807">
    <property type="entry name" value="HicB-like"/>
</dbReference>
<evidence type="ECO:0000313" key="3">
    <source>
        <dbReference type="Proteomes" id="UP000429484"/>
    </source>
</evidence>
<dbReference type="AlphaFoldDB" id="A0AAW9TYB0"/>
<feature type="domain" description="HicB-like antitoxin of toxin-antitoxin system" evidence="1">
    <location>
        <begin position="4"/>
        <end position="124"/>
    </location>
</feature>
<dbReference type="Proteomes" id="UP000429484">
    <property type="component" value="Unassembled WGS sequence"/>
</dbReference>
<dbReference type="InterPro" id="IPR010985">
    <property type="entry name" value="Ribbon_hlx_hlx"/>
</dbReference>
<protein>
    <submittedName>
        <fullName evidence="2">CopG family transcriptional regulator</fullName>
    </submittedName>
</protein>
<dbReference type="Pfam" id="PF15919">
    <property type="entry name" value="HicB_lk_antitox"/>
    <property type="match status" value="1"/>
</dbReference>
<dbReference type="Gene3D" id="3.30.160.250">
    <property type="match status" value="1"/>
</dbReference>
<dbReference type="GO" id="GO:0006355">
    <property type="term" value="P:regulation of DNA-templated transcription"/>
    <property type="evidence" value="ECO:0007669"/>
    <property type="project" value="InterPro"/>
</dbReference>
<evidence type="ECO:0000259" key="1">
    <source>
        <dbReference type="Pfam" id="PF15919"/>
    </source>
</evidence>
<dbReference type="Gene3D" id="1.10.1220.10">
    <property type="entry name" value="Met repressor-like"/>
    <property type="match status" value="1"/>
</dbReference>
<evidence type="ECO:0000313" key="2">
    <source>
        <dbReference type="EMBL" id="MQW37431.1"/>
    </source>
</evidence>
<dbReference type="SUPFAM" id="SSF47598">
    <property type="entry name" value="Ribbon-helix-helix"/>
    <property type="match status" value="1"/>
</dbReference>
<dbReference type="EMBL" id="WISR01000260">
    <property type="protein sequence ID" value="MQW37431.1"/>
    <property type="molecule type" value="Genomic_DNA"/>
</dbReference>
<dbReference type="InterPro" id="IPR035069">
    <property type="entry name" value="TTHA1013/TTHA0281-like"/>
</dbReference>
<proteinExistence type="predicted"/>
<dbReference type="InterPro" id="IPR013321">
    <property type="entry name" value="Arc_rbn_hlx_hlx"/>
</dbReference>
<accession>A0AAW9TYB0</accession>
<dbReference type="SUPFAM" id="SSF143100">
    <property type="entry name" value="TTHA1013/TTHA0281-like"/>
    <property type="match status" value="1"/>
</dbReference>
<dbReference type="CDD" id="cd22231">
    <property type="entry name" value="RHH_NikR_HicB-like"/>
    <property type="match status" value="1"/>
</dbReference>
<reference evidence="2 3" key="1">
    <citation type="journal article" date="2013" name="Genome Biol.">
        <title>Comparative genomics of the core and accessory genomes of 48 Sinorhizobium strains comprising five genospecies.</title>
        <authorList>
            <person name="Sugawara M."/>
            <person name="Epstein B."/>
            <person name="Badgley B.D."/>
            <person name="Unno T."/>
            <person name="Xu L."/>
            <person name="Reese J."/>
            <person name="Gyaneshwar P."/>
            <person name="Denny R."/>
            <person name="Mudge J."/>
            <person name="Bharti A.K."/>
            <person name="Farmer A.D."/>
            <person name="May G.D."/>
            <person name="Woodward J.E."/>
            <person name="Medigue C."/>
            <person name="Vallenet D."/>
            <person name="Lajus A."/>
            <person name="Rouy Z."/>
            <person name="Martinez-Vaz B."/>
            <person name="Tiffin P."/>
            <person name="Young N.D."/>
            <person name="Sadowsky M.J."/>
        </authorList>
    </citation>
    <scope>NUCLEOTIDE SEQUENCE [LARGE SCALE GENOMIC DNA]</scope>
    <source>
        <strain evidence="2 3">N6B1</strain>
    </source>
</reference>
<dbReference type="KEGG" id="smer:DU99_11090"/>
<comment type="caution">
    <text evidence="2">The sequence shown here is derived from an EMBL/GenBank/DDBJ whole genome shotgun (WGS) entry which is preliminary data.</text>
</comment>
<gene>
    <name evidence="2" type="ORF">GHK53_32955</name>
</gene>
<organism evidence="2 3">
    <name type="scientific">Rhizobium meliloti</name>
    <name type="common">Ensifer meliloti</name>
    <name type="synonym">Sinorhizobium meliloti</name>
    <dbReference type="NCBI Taxonomy" id="382"/>
    <lineage>
        <taxon>Bacteria</taxon>
        <taxon>Pseudomonadati</taxon>
        <taxon>Pseudomonadota</taxon>
        <taxon>Alphaproteobacteria</taxon>
        <taxon>Hyphomicrobiales</taxon>
        <taxon>Rhizobiaceae</taxon>
        <taxon>Sinorhizobium/Ensifer group</taxon>
        <taxon>Sinorhizobium</taxon>
    </lineage>
</organism>
<sequence length="153" mass="16293">MRNYIGLIHKDAESDYGVSFPDFSGVVTAGADLDDARAMAEEALALHIEGLVEDGEAIPEPSSLEVVMSDAENRDCVAILVAVKTEAKRAIRVNVTLPEGVLKQIDAFAEAHGLTRSGFLARAATHEIERANDGHDAYAESRLSALGTSSKNV</sequence>